<keyword evidence="3" id="KW-1185">Reference proteome</keyword>
<dbReference type="OrthoDB" id="5351669at2759"/>
<evidence type="ECO:0000256" key="1">
    <source>
        <dbReference type="SAM" id="MobiDB-lite"/>
    </source>
</evidence>
<feature type="compositionally biased region" description="Pro residues" evidence="1">
    <location>
        <begin position="314"/>
        <end position="333"/>
    </location>
</feature>
<feature type="compositionally biased region" description="Basic and acidic residues" evidence="1">
    <location>
        <begin position="29"/>
        <end position="47"/>
    </location>
</feature>
<proteinExistence type="predicted"/>
<gene>
    <name evidence="2" type="ORF">L211DRAFT_498967</name>
</gene>
<feature type="region of interest" description="Disordered" evidence="1">
    <location>
        <begin position="133"/>
        <end position="153"/>
    </location>
</feature>
<sequence>MTMDEVLNRPGPSVETTIVPALPLLRLPTVEKARRQEDPGAKKDESRAIGTGPDNGVMVADPPVANEVASGANESISQHIPVPPATVKESVWRKKKIMPVDFGNADGKKRGKLWVQGGADGAGVRFGDLTVDEDGGQEEGKSVNGADPSAPVTTHEQAVNPAADTGPTTYTRDWCDQAAGREHREIPNDALKGWGLPSSDSDCPATHPLKLQHLAEGDPEIQHQHYPRSTTTPPPIAMLHVFHSQVTPPYPVANHAGLGHPYSSPLSSLFPHGPEGFGGMPPPPHHLQQRHSHHPHHQPTGSISSSIDGGGFQYPPPHQQMLPPHPHFSPHPQPHFQHHPYPPLQYLPNGFPNSADTRPPTTDGPGFHAHNPHLMQHPQPPYPEFYPVSNSNPSGSSGHVSPFPPPPLPYPSSTQGRFFPHTHALNGSPLFQQLDDNDCYNQNQNHRPLSPALDHGVQCANEKKVTNHILDQFGKSTFADLTLRLTFSSFFGDERVLYRLELPFHSLVGARMGVTVNILEKMGWAGPPEIGRHIQISLDDILRDEEGAMDCNVKWTTGNLMKFLTETAVRIALAWVYGCSERLVEEWFDCHIAHELQNIISRIQSDEQVEPSTDDKFMESNFSVSSAAEEVYRGHRSAAPSPSPELIANAARRTEFSCHTLSANLPEDDTEGEDLKDDLELERQLSNSETQATTPHQEASSRKLSKYLNTLGVWPPVLMPSRDSSLKRILSVLAAATLLDIPELVRFCEKKLAIHLQSFHDLSSGLETLHFLLAQGKYIFQPCVPSFAAIGRFSYVHALLYEIFSATMADVIGRCLHQLAHGCMVEEMDRQVLRELPFEIVVGTALSVVDGMKKLHSVKERIDVIRMLVVGEMQMKQIVVAAGFGVTPAISRFRRASKLKFGEVEGLATAVSVVVGRPVGRKLVWVEA</sequence>
<feature type="compositionally biased region" description="Polar residues" evidence="1">
    <location>
        <begin position="351"/>
        <end position="360"/>
    </location>
</feature>
<dbReference type="AlphaFoldDB" id="A0A3N4LRS5"/>
<feature type="region of interest" description="Disordered" evidence="1">
    <location>
        <begin position="26"/>
        <end position="61"/>
    </location>
</feature>
<dbReference type="Proteomes" id="UP000267821">
    <property type="component" value="Unassembled WGS sequence"/>
</dbReference>
<protein>
    <submittedName>
        <fullName evidence="2">Uncharacterized protein</fullName>
    </submittedName>
</protein>
<feature type="compositionally biased region" description="Basic residues" evidence="1">
    <location>
        <begin position="287"/>
        <end position="297"/>
    </location>
</feature>
<accession>A0A3N4LRS5</accession>
<evidence type="ECO:0000313" key="3">
    <source>
        <dbReference type="Proteomes" id="UP000267821"/>
    </source>
</evidence>
<dbReference type="EMBL" id="ML121568">
    <property type="protein sequence ID" value="RPB20685.1"/>
    <property type="molecule type" value="Genomic_DNA"/>
</dbReference>
<dbReference type="InParanoid" id="A0A3N4LRS5"/>
<feature type="compositionally biased region" description="Low complexity" evidence="1">
    <location>
        <begin position="298"/>
        <end position="307"/>
    </location>
</feature>
<organism evidence="2 3">
    <name type="scientific">Terfezia boudieri ATCC MYA-4762</name>
    <dbReference type="NCBI Taxonomy" id="1051890"/>
    <lineage>
        <taxon>Eukaryota</taxon>
        <taxon>Fungi</taxon>
        <taxon>Dikarya</taxon>
        <taxon>Ascomycota</taxon>
        <taxon>Pezizomycotina</taxon>
        <taxon>Pezizomycetes</taxon>
        <taxon>Pezizales</taxon>
        <taxon>Pezizaceae</taxon>
        <taxon>Terfezia</taxon>
    </lineage>
</organism>
<feature type="region of interest" description="Disordered" evidence="1">
    <location>
        <begin position="267"/>
        <end position="425"/>
    </location>
</feature>
<feature type="compositionally biased region" description="Low complexity" evidence="1">
    <location>
        <begin position="387"/>
        <end position="401"/>
    </location>
</feature>
<evidence type="ECO:0000313" key="2">
    <source>
        <dbReference type="EMBL" id="RPB20685.1"/>
    </source>
</evidence>
<name>A0A3N4LRS5_9PEZI</name>
<reference evidence="2 3" key="1">
    <citation type="journal article" date="2018" name="Nat. Ecol. Evol.">
        <title>Pezizomycetes genomes reveal the molecular basis of ectomycorrhizal truffle lifestyle.</title>
        <authorList>
            <person name="Murat C."/>
            <person name="Payen T."/>
            <person name="Noel B."/>
            <person name="Kuo A."/>
            <person name="Morin E."/>
            <person name="Chen J."/>
            <person name="Kohler A."/>
            <person name="Krizsan K."/>
            <person name="Balestrini R."/>
            <person name="Da Silva C."/>
            <person name="Montanini B."/>
            <person name="Hainaut M."/>
            <person name="Levati E."/>
            <person name="Barry K.W."/>
            <person name="Belfiori B."/>
            <person name="Cichocki N."/>
            <person name="Clum A."/>
            <person name="Dockter R.B."/>
            <person name="Fauchery L."/>
            <person name="Guy J."/>
            <person name="Iotti M."/>
            <person name="Le Tacon F."/>
            <person name="Lindquist E.A."/>
            <person name="Lipzen A."/>
            <person name="Malagnac F."/>
            <person name="Mello A."/>
            <person name="Molinier V."/>
            <person name="Miyauchi S."/>
            <person name="Poulain J."/>
            <person name="Riccioni C."/>
            <person name="Rubini A."/>
            <person name="Sitrit Y."/>
            <person name="Splivallo R."/>
            <person name="Traeger S."/>
            <person name="Wang M."/>
            <person name="Zifcakova L."/>
            <person name="Wipf D."/>
            <person name="Zambonelli A."/>
            <person name="Paolocci F."/>
            <person name="Nowrousian M."/>
            <person name="Ottonello S."/>
            <person name="Baldrian P."/>
            <person name="Spatafora J.W."/>
            <person name="Henrissat B."/>
            <person name="Nagy L.G."/>
            <person name="Aury J.M."/>
            <person name="Wincker P."/>
            <person name="Grigoriev I.V."/>
            <person name="Bonfante P."/>
            <person name="Martin F.M."/>
        </authorList>
    </citation>
    <scope>NUCLEOTIDE SEQUENCE [LARGE SCALE GENOMIC DNA]</scope>
    <source>
        <strain evidence="2 3">ATCC MYA-4762</strain>
    </source>
</reference>